<evidence type="ECO:0000256" key="1">
    <source>
        <dbReference type="SAM" id="Phobius"/>
    </source>
</evidence>
<protein>
    <submittedName>
        <fullName evidence="2">Uncharacterized protein</fullName>
    </submittedName>
</protein>
<organism evidence="2 3">
    <name type="scientific">Perca fluviatilis</name>
    <name type="common">European perch</name>
    <dbReference type="NCBI Taxonomy" id="8168"/>
    <lineage>
        <taxon>Eukaryota</taxon>
        <taxon>Metazoa</taxon>
        <taxon>Chordata</taxon>
        <taxon>Craniata</taxon>
        <taxon>Vertebrata</taxon>
        <taxon>Euteleostomi</taxon>
        <taxon>Actinopterygii</taxon>
        <taxon>Neopterygii</taxon>
        <taxon>Teleostei</taxon>
        <taxon>Neoteleostei</taxon>
        <taxon>Acanthomorphata</taxon>
        <taxon>Eupercaria</taxon>
        <taxon>Perciformes</taxon>
        <taxon>Percoidei</taxon>
        <taxon>Percidae</taxon>
        <taxon>Percinae</taxon>
        <taxon>Perca</taxon>
    </lineage>
</organism>
<dbReference type="EMBL" id="VHII01000020">
    <property type="protein sequence ID" value="KAF1374690.1"/>
    <property type="molecule type" value="Genomic_DNA"/>
</dbReference>
<keyword evidence="1" id="KW-0472">Membrane</keyword>
<name>A0A6A5E2S1_PERFL</name>
<keyword evidence="1" id="KW-0812">Transmembrane</keyword>
<dbReference type="Proteomes" id="UP000465112">
    <property type="component" value="Chromosome 20"/>
</dbReference>
<gene>
    <name evidence="2" type="ORF">PFLUV_G00231710</name>
</gene>
<dbReference type="AlphaFoldDB" id="A0A6A5E2S1"/>
<keyword evidence="1" id="KW-1133">Transmembrane helix</keyword>
<accession>A0A6A5E2S1</accession>
<proteinExistence type="predicted"/>
<sequence length="136" mass="15302">MVERSSKFLLIVVGSVCFMLILYQDLERTIDFQIKGEDVIVFCTSRRPGDYLRQAPGPECTSGGPLRLQTGPEEVYLLPAEPQGDLALLPVLHRLERGLHAERTELTNCVPGVLNKKENKQKNLRYNCQMFGLGLV</sequence>
<feature type="transmembrane region" description="Helical" evidence="1">
    <location>
        <begin position="6"/>
        <end position="23"/>
    </location>
</feature>
<comment type="caution">
    <text evidence="2">The sequence shown here is derived from an EMBL/GenBank/DDBJ whole genome shotgun (WGS) entry which is preliminary data.</text>
</comment>
<evidence type="ECO:0000313" key="2">
    <source>
        <dbReference type="EMBL" id="KAF1374690.1"/>
    </source>
</evidence>
<reference evidence="2 3" key="1">
    <citation type="submission" date="2019-06" db="EMBL/GenBank/DDBJ databases">
        <title>A chromosome-scale genome assembly of the European perch, Perca fluviatilis.</title>
        <authorList>
            <person name="Roques C."/>
            <person name="Zahm M."/>
            <person name="Cabau C."/>
            <person name="Klopp C."/>
            <person name="Bouchez O."/>
            <person name="Donnadieu C."/>
            <person name="Kuhl H."/>
            <person name="Gislard M."/>
            <person name="Guendouz S."/>
            <person name="Journot L."/>
            <person name="Haffray P."/>
            <person name="Bestin A."/>
            <person name="Morvezen R."/>
            <person name="Feron R."/>
            <person name="Wen M."/>
            <person name="Jouanno E."/>
            <person name="Herpin A."/>
            <person name="Schartl M."/>
            <person name="Postlethwait J."/>
            <person name="Schaerlinger B."/>
            <person name="Chardard D."/>
            <person name="Lecocq T."/>
            <person name="Poncet C."/>
            <person name="Jaffrelo L."/>
            <person name="Lampietro C."/>
            <person name="Guiguen Y."/>
        </authorList>
    </citation>
    <scope>NUCLEOTIDE SEQUENCE [LARGE SCALE GENOMIC DNA]</scope>
    <source>
        <tissue evidence="2">Blood</tissue>
    </source>
</reference>
<evidence type="ECO:0000313" key="3">
    <source>
        <dbReference type="Proteomes" id="UP000465112"/>
    </source>
</evidence>
<keyword evidence="3" id="KW-1185">Reference proteome</keyword>